<accession>A0A2W5RET1</accession>
<evidence type="ECO:0000313" key="7">
    <source>
        <dbReference type="Proteomes" id="UP000249229"/>
    </source>
</evidence>
<dbReference type="GO" id="GO:0003755">
    <property type="term" value="F:peptidyl-prolyl cis-trans isomerase activity"/>
    <property type="evidence" value="ECO:0007669"/>
    <property type="project" value="UniProtKB-KW"/>
</dbReference>
<evidence type="ECO:0000256" key="3">
    <source>
        <dbReference type="ARBA" id="ARBA00022729"/>
    </source>
</evidence>
<sequence length="290" mass="31082">MSNEGVSSMLKRGALLAVTGLSLMAAACDRKPTGQTVAVVNGEEISAGELNTELQVANVPPNADQKVARQQLLQNLIDRRLLAQDARKNGVDKSPEFLSRQRRLTDELLISMNAERQAGSQRLPDQKAVDAFIAANPLAFGQRQVLALQQIVIDPPSDPKTLAPLADAHSMDAVAATLTRLNVPFTRTTGRLDTGNVPPDALKRIFALPPTEPFVLPANGKLYANVIVGREPVSMSQEDMRKAAVAALRQQNTQKSIVGEVKQLRAAAKIEYQPGYAPATPNANGAAKAK</sequence>
<dbReference type="SUPFAM" id="SSF109998">
    <property type="entry name" value="Triger factor/SurA peptide-binding domain-like"/>
    <property type="match status" value="1"/>
</dbReference>
<dbReference type="InterPro" id="IPR027304">
    <property type="entry name" value="Trigger_fact/SurA_dom_sf"/>
</dbReference>
<dbReference type="Pfam" id="PF13624">
    <property type="entry name" value="SurA_N_3"/>
    <property type="match status" value="1"/>
</dbReference>
<dbReference type="PANTHER" id="PTHR47245:SF1">
    <property type="entry name" value="FOLDASE PROTEIN PRSA"/>
    <property type="match status" value="1"/>
</dbReference>
<dbReference type="PANTHER" id="PTHR47245">
    <property type="entry name" value="PEPTIDYLPROLYL ISOMERASE"/>
    <property type="match status" value="1"/>
</dbReference>
<dbReference type="EMBL" id="QFQI01000002">
    <property type="protein sequence ID" value="PZQ61820.1"/>
    <property type="molecule type" value="Genomic_DNA"/>
</dbReference>
<organism evidence="6 7">
    <name type="scientific">Sphingomonas taxi</name>
    <dbReference type="NCBI Taxonomy" id="1549858"/>
    <lineage>
        <taxon>Bacteria</taxon>
        <taxon>Pseudomonadati</taxon>
        <taxon>Pseudomonadota</taxon>
        <taxon>Alphaproteobacteria</taxon>
        <taxon>Sphingomonadales</taxon>
        <taxon>Sphingomonadaceae</taxon>
        <taxon>Sphingomonas</taxon>
    </lineage>
</organism>
<dbReference type="Proteomes" id="UP000249229">
    <property type="component" value="Unassembled WGS sequence"/>
</dbReference>
<protein>
    <recommendedName>
        <fullName evidence="2">peptidylprolyl isomerase</fullName>
        <ecNumber evidence="2">5.2.1.8</ecNumber>
    </recommendedName>
</protein>
<keyword evidence="3" id="KW-0732">Signal</keyword>
<evidence type="ECO:0000313" key="6">
    <source>
        <dbReference type="EMBL" id="PZQ61820.1"/>
    </source>
</evidence>
<evidence type="ECO:0000256" key="1">
    <source>
        <dbReference type="ARBA" id="ARBA00000971"/>
    </source>
</evidence>
<reference evidence="6 7" key="1">
    <citation type="submission" date="2017-08" db="EMBL/GenBank/DDBJ databases">
        <title>Infants hospitalized years apart are colonized by the same room-sourced microbial strains.</title>
        <authorList>
            <person name="Brooks B."/>
            <person name="Olm M.R."/>
            <person name="Firek B.A."/>
            <person name="Baker R."/>
            <person name="Thomas B.C."/>
            <person name="Morowitz M.J."/>
            <person name="Banfield J.F."/>
        </authorList>
    </citation>
    <scope>NUCLEOTIDE SEQUENCE [LARGE SCALE GENOMIC DNA]</scope>
    <source>
        <strain evidence="6">S2_005_001_R1_22</strain>
    </source>
</reference>
<comment type="catalytic activity">
    <reaction evidence="1">
        <text>[protein]-peptidylproline (omega=180) = [protein]-peptidylproline (omega=0)</text>
        <dbReference type="Rhea" id="RHEA:16237"/>
        <dbReference type="Rhea" id="RHEA-COMP:10747"/>
        <dbReference type="Rhea" id="RHEA-COMP:10748"/>
        <dbReference type="ChEBI" id="CHEBI:83833"/>
        <dbReference type="ChEBI" id="CHEBI:83834"/>
        <dbReference type="EC" id="5.2.1.8"/>
    </reaction>
</comment>
<dbReference type="AlphaFoldDB" id="A0A2W5RET1"/>
<keyword evidence="4" id="KW-0697">Rotamase</keyword>
<evidence type="ECO:0000256" key="2">
    <source>
        <dbReference type="ARBA" id="ARBA00013194"/>
    </source>
</evidence>
<comment type="caution">
    <text evidence="6">The sequence shown here is derived from an EMBL/GenBank/DDBJ whole genome shotgun (WGS) entry which is preliminary data.</text>
</comment>
<proteinExistence type="predicted"/>
<evidence type="ECO:0000256" key="4">
    <source>
        <dbReference type="ARBA" id="ARBA00023110"/>
    </source>
</evidence>
<keyword evidence="5" id="KW-0413">Isomerase</keyword>
<dbReference type="EC" id="5.2.1.8" evidence="2"/>
<dbReference type="Gene3D" id="1.10.8.1040">
    <property type="match status" value="1"/>
</dbReference>
<name>A0A2W5RET1_9SPHN</name>
<gene>
    <name evidence="6" type="ORF">DI544_04150</name>
</gene>
<dbReference type="InterPro" id="IPR050245">
    <property type="entry name" value="PrsA_foldase"/>
</dbReference>
<evidence type="ECO:0000256" key="5">
    <source>
        <dbReference type="ARBA" id="ARBA00023235"/>
    </source>
</evidence>